<dbReference type="Pfam" id="PF12704">
    <property type="entry name" value="MacB_PCD"/>
    <property type="match status" value="1"/>
</dbReference>
<dbReference type="PANTHER" id="PTHR43738">
    <property type="entry name" value="ABC TRANSPORTER, MEMBRANE PROTEIN"/>
    <property type="match status" value="1"/>
</dbReference>
<reference evidence="9 10" key="1">
    <citation type="submission" date="2018-08" db="EMBL/GenBank/DDBJ databases">
        <title>Chitinophaga sp. K20C18050901, a novel bacterium isolated from forest soil.</title>
        <authorList>
            <person name="Wang C."/>
        </authorList>
    </citation>
    <scope>NUCLEOTIDE SEQUENCE [LARGE SCALE GENOMIC DNA]</scope>
    <source>
        <strain evidence="9 10">K20C18050901</strain>
    </source>
</reference>
<evidence type="ECO:0000313" key="10">
    <source>
        <dbReference type="Proteomes" id="UP000261174"/>
    </source>
</evidence>
<evidence type="ECO:0000256" key="3">
    <source>
        <dbReference type="ARBA" id="ARBA00022692"/>
    </source>
</evidence>
<sequence>MTTKIIFRNLFQHPLSTLLSLLLLTCGTGIISMLLVTRHQLATKMDRELQDIDLVVGAKGSPLQLVLSAVYQLDAPTGNILLKDADRIAALPLVKEAIPLAYGDSYRSYRIVGTDSNYLGKYNCVFSGGRIFNTDMEAVIGSEVAAHTGLKIGDTFAGMHGLSDNGHAHTAFKYRVTGILMENNTVVDKLVLTNVASVWKIHDDGDEEKEITALLIKYRSPQAMISLPRMINETTPMQAAIPQLEIKRLFSLMGVGIKTLQAIAFAIVLLSGLSVFIALYTRLKERKYELALARAMGSSRMLISCLLLCEGLIMVISGFILGIMLSRVGLLYLSKYSRMSVFRISLLPEEWHLLLVTLLLGILAAALPAIQAFRLNISKTLAHE</sequence>
<name>A0A3E1NUE9_9BACT</name>
<evidence type="ECO:0000256" key="1">
    <source>
        <dbReference type="ARBA" id="ARBA00004651"/>
    </source>
</evidence>
<evidence type="ECO:0000259" key="8">
    <source>
        <dbReference type="Pfam" id="PF12704"/>
    </source>
</evidence>
<dbReference type="GO" id="GO:0005886">
    <property type="term" value="C:plasma membrane"/>
    <property type="evidence" value="ECO:0007669"/>
    <property type="project" value="UniProtKB-SubCell"/>
</dbReference>
<organism evidence="9 10">
    <name type="scientific">Chitinophaga silvisoli</name>
    <dbReference type="NCBI Taxonomy" id="2291814"/>
    <lineage>
        <taxon>Bacteria</taxon>
        <taxon>Pseudomonadati</taxon>
        <taxon>Bacteroidota</taxon>
        <taxon>Chitinophagia</taxon>
        <taxon>Chitinophagales</taxon>
        <taxon>Chitinophagaceae</taxon>
        <taxon>Chitinophaga</taxon>
    </lineage>
</organism>
<evidence type="ECO:0000256" key="5">
    <source>
        <dbReference type="ARBA" id="ARBA00023136"/>
    </source>
</evidence>
<dbReference type="InterPro" id="IPR025857">
    <property type="entry name" value="MacB_PCD"/>
</dbReference>
<evidence type="ECO:0000256" key="2">
    <source>
        <dbReference type="ARBA" id="ARBA00022475"/>
    </source>
</evidence>
<dbReference type="OrthoDB" id="9784014at2"/>
<dbReference type="InterPro" id="IPR003838">
    <property type="entry name" value="ABC3_permease_C"/>
</dbReference>
<dbReference type="AlphaFoldDB" id="A0A3E1NUE9"/>
<feature type="transmembrane region" description="Helical" evidence="6">
    <location>
        <begin position="351"/>
        <end position="370"/>
    </location>
</feature>
<protein>
    <submittedName>
        <fullName evidence="9">ABC transporter permease</fullName>
    </submittedName>
</protein>
<dbReference type="InterPro" id="IPR051125">
    <property type="entry name" value="ABC-4/HrtB_transporter"/>
</dbReference>
<dbReference type="Proteomes" id="UP000261174">
    <property type="component" value="Unassembled WGS sequence"/>
</dbReference>
<feature type="domain" description="ABC3 transporter permease C-terminal" evidence="7">
    <location>
        <begin position="263"/>
        <end position="376"/>
    </location>
</feature>
<dbReference type="Pfam" id="PF02687">
    <property type="entry name" value="FtsX"/>
    <property type="match status" value="1"/>
</dbReference>
<feature type="domain" description="MacB-like periplasmic core" evidence="8">
    <location>
        <begin position="17"/>
        <end position="221"/>
    </location>
</feature>
<accession>A0A3E1NUE9</accession>
<keyword evidence="10" id="KW-1185">Reference proteome</keyword>
<proteinExistence type="predicted"/>
<keyword evidence="5 6" id="KW-0472">Membrane</keyword>
<keyword evidence="4 6" id="KW-1133">Transmembrane helix</keyword>
<evidence type="ECO:0000259" key="7">
    <source>
        <dbReference type="Pfam" id="PF02687"/>
    </source>
</evidence>
<comment type="caution">
    <text evidence="9">The sequence shown here is derived from an EMBL/GenBank/DDBJ whole genome shotgun (WGS) entry which is preliminary data.</text>
</comment>
<dbReference type="RefSeq" id="WP_116856726.1">
    <property type="nucleotide sequence ID" value="NZ_QTJV01000013.1"/>
</dbReference>
<evidence type="ECO:0000256" key="6">
    <source>
        <dbReference type="SAM" id="Phobius"/>
    </source>
</evidence>
<evidence type="ECO:0000313" key="9">
    <source>
        <dbReference type="EMBL" id="RFM31571.1"/>
    </source>
</evidence>
<dbReference type="EMBL" id="QTJV01000013">
    <property type="protein sequence ID" value="RFM31571.1"/>
    <property type="molecule type" value="Genomic_DNA"/>
</dbReference>
<feature type="transmembrane region" description="Helical" evidence="6">
    <location>
        <begin position="301"/>
        <end position="331"/>
    </location>
</feature>
<comment type="subcellular location">
    <subcellularLocation>
        <location evidence="1">Cell membrane</location>
        <topology evidence="1">Multi-pass membrane protein</topology>
    </subcellularLocation>
</comment>
<keyword evidence="2" id="KW-1003">Cell membrane</keyword>
<feature type="transmembrane region" description="Helical" evidence="6">
    <location>
        <begin position="260"/>
        <end position="280"/>
    </location>
</feature>
<gene>
    <name evidence="9" type="ORF">DXN04_28050</name>
</gene>
<dbReference type="PANTHER" id="PTHR43738:SF2">
    <property type="entry name" value="ABC TRANSPORTER PERMEASE"/>
    <property type="match status" value="1"/>
</dbReference>
<evidence type="ECO:0000256" key="4">
    <source>
        <dbReference type="ARBA" id="ARBA00022989"/>
    </source>
</evidence>
<keyword evidence="3 6" id="KW-0812">Transmembrane</keyword>